<dbReference type="AlphaFoldDB" id="A0A060UZL8"/>
<name>A0A060UZL8_9PROT</name>
<evidence type="ECO:0000313" key="4">
    <source>
        <dbReference type="Proteomes" id="UP000193925"/>
    </source>
</evidence>
<feature type="region of interest" description="Disordered" evidence="1">
    <location>
        <begin position="42"/>
        <end position="84"/>
    </location>
</feature>
<accession>A0A060UZL8</accession>
<proteinExistence type="predicted"/>
<dbReference type="Proteomes" id="UP000193925">
    <property type="component" value="Chromosome AFERRI"/>
</dbReference>
<evidence type="ECO:0000256" key="1">
    <source>
        <dbReference type="SAM" id="MobiDB-lite"/>
    </source>
</evidence>
<reference evidence="3 4" key="3">
    <citation type="submission" date="2017-03" db="EMBL/GenBank/DDBJ databases">
        <authorList>
            <person name="Regsiter A."/>
            <person name="William W."/>
        </authorList>
    </citation>
    <scope>NUCLEOTIDE SEQUENCE [LARGE SCALE GENOMIC DNA]</scope>
    <source>
        <strain evidence="3">PRJEB5721</strain>
    </source>
</reference>
<keyword evidence="4" id="KW-1185">Reference proteome</keyword>
<protein>
    <submittedName>
        <fullName evidence="2">Uncharacterized protein</fullName>
    </submittedName>
</protein>
<organism evidence="2">
    <name type="scientific">Acidithiobacillus ferrivorans</name>
    <dbReference type="NCBI Taxonomy" id="160808"/>
    <lineage>
        <taxon>Bacteria</taxon>
        <taxon>Pseudomonadati</taxon>
        <taxon>Pseudomonadota</taxon>
        <taxon>Acidithiobacillia</taxon>
        <taxon>Acidithiobacillales</taxon>
        <taxon>Acidithiobacillaceae</taxon>
        <taxon>Acidithiobacillus</taxon>
    </lineage>
</organism>
<reference evidence="2" key="2">
    <citation type="submission" date="2014-07" db="EMBL/GenBank/DDBJ databases">
        <title>Initial genome analysis of the psychrotolerant acidophile Acidithiobacillus ferrivorans CF27: insights into iron and sulfur oxidation pathways and into biofilm formation.</title>
        <authorList>
            <person name="Talla E."/>
            <person name="Hedrich S."/>
            <person name="Mangenot S."/>
            <person name="Ji B."/>
            <person name="Johnson D.B."/>
            <person name="Barbe V."/>
            <person name="Bonnefoy V."/>
        </authorList>
    </citation>
    <scope>NUCLEOTIDE SEQUENCE [LARGE SCALE GENOMIC DNA]</scope>
    <source>
        <strain evidence="2">CF27</strain>
    </source>
</reference>
<evidence type="ECO:0000313" key="3">
    <source>
        <dbReference type="EMBL" id="SMH65442.1"/>
    </source>
</evidence>
<gene>
    <name evidence="3" type="ORF">AFERRI_20224</name>
    <name evidence="2" type="ORF">AFERRI_600115</name>
</gene>
<dbReference type="EMBL" id="CCCS020000057">
    <property type="protein sequence ID" value="CDQ11889.1"/>
    <property type="molecule type" value="Genomic_DNA"/>
</dbReference>
<reference evidence="2" key="1">
    <citation type="submission" date="2014-03" db="EMBL/GenBank/DDBJ databases">
        <authorList>
            <person name="Genoscope - CEA"/>
        </authorList>
    </citation>
    <scope>NUCLEOTIDE SEQUENCE [LARGE SCALE GENOMIC DNA]</scope>
    <source>
        <strain evidence="2">CF27</strain>
    </source>
</reference>
<evidence type="ECO:0000313" key="2">
    <source>
        <dbReference type="EMBL" id="CDQ11889.1"/>
    </source>
</evidence>
<sequence length="84" mass="8724">MVHGSSPCGPTNETISYIFSVDNPLLLGYIFGTVLNLDGGGLSYGHDSQKPGGNLESGDSQAGLADGRENVPDQTGCRRLVPSD</sequence>
<dbReference type="EMBL" id="LT841305">
    <property type="protein sequence ID" value="SMH65442.1"/>
    <property type="molecule type" value="Genomic_DNA"/>
</dbReference>